<accession>A0A846WXP8</accession>
<feature type="domain" description="Carboxylesterase type B" evidence="4">
    <location>
        <begin position="7"/>
        <end position="457"/>
    </location>
</feature>
<dbReference type="InterPro" id="IPR002018">
    <property type="entry name" value="CarbesteraseB"/>
</dbReference>
<dbReference type="EMBL" id="JAAXOQ010000004">
    <property type="protein sequence ID" value="NKY17671.1"/>
    <property type="molecule type" value="Genomic_DNA"/>
</dbReference>
<dbReference type="RefSeq" id="WP_168544742.1">
    <property type="nucleotide sequence ID" value="NZ_BAAAKS010000006.1"/>
</dbReference>
<sequence>MTAFVTAETRSGRVRGTVERGVARFLGLPYAAPLDGAGWFLPASAPEPWSGERDATEYGPTVPKPGYQGPVSEILTAEPDFPGAECLNLNVWAPEGAVDAPVFVWIHGGAFRNGSGRSSLYAGAAFARDGVVCVTINYRLGALGFLDTGDEHTNLGLRDQIMALHWVRENIAAFGGDPARVTVAGESAGGMSVGALLSSPLAAGLFTQAVLQSGAGHHAITRETAQKVTRALAERLGVAPTREAFAGVGQDELIAASTALDLEVQGNPDPAVWGELTRNVMLFEPVIDGDVLPRLPIEEIADGAGSDVRVLAGSTADEARFFIVPGGMIDLVPEEALIPTAAKYGLPDPAAAVARYRAAEPDASPGDLFCRIMADWFFSIPAVRLAEARRGAAADTYLYRFDEPSRALGGRLGACHAIELAYAFDNLLVEGAVNLTGADARQAVADETHAAWVRFTRGEDLDWPVHLPERTVRVFGGAGGTVVDPAPEIRALWEGVR</sequence>
<keyword evidence="6" id="KW-1185">Reference proteome</keyword>
<dbReference type="PROSITE" id="PS00122">
    <property type="entry name" value="CARBOXYLESTERASE_B_1"/>
    <property type="match status" value="1"/>
</dbReference>
<evidence type="ECO:0000259" key="4">
    <source>
        <dbReference type="Pfam" id="PF00135"/>
    </source>
</evidence>
<dbReference type="InterPro" id="IPR029058">
    <property type="entry name" value="AB_hydrolase_fold"/>
</dbReference>
<evidence type="ECO:0000256" key="3">
    <source>
        <dbReference type="RuleBase" id="RU361235"/>
    </source>
</evidence>
<dbReference type="EC" id="3.1.1.-" evidence="3"/>
<dbReference type="Pfam" id="PF00135">
    <property type="entry name" value="COesterase"/>
    <property type="match status" value="1"/>
</dbReference>
<dbReference type="PANTHER" id="PTHR11559">
    <property type="entry name" value="CARBOXYLESTERASE"/>
    <property type="match status" value="1"/>
</dbReference>
<evidence type="ECO:0000313" key="5">
    <source>
        <dbReference type="EMBL" id="NKY17671.1"/>
    </source>
</evidence>
<dbReference type="InterPro" id="IPR019826">
    <property type="entry name" value="Carboxylesterase_B_AS"/>
</dbReference>
<name>A0A846WXP8_9ACTN</name>
<evidence type="ECO:0000256" key="1">
    <source>
        <dbReference type="ARBA" id="ARBA00005964"/>
    </source>
</evidence>
<keyword evidence="2 3" id="KW-0378">Hydrolase</keyword>
<evidence type="ECO:0000256" key="2">
    <source>
        <dbReference type="ARBA" id="ARBA00022801"/>
    </source>
</evidence>
<dbReference type="InterPro" id="IPR050309">
    <property type="entry name" value="Type-B_Carboxylest/Lipase"/>
</dbReference>
<dbReference type="SUPFAM" id="SSF53474">
    <property type="entry name" value="alpha/beta-Hydrolases"/>
    <property type="match status" value="1"/>
</dbReference>
<comment type="similarity">
    <text evidence="1 3">Belongs to the type-B carboxylesterase/lipase family.</text>
</comment>
<dbReference type="GO" id="GO:0016787">
    <property type="term" value="F:hydrolase activity"/>
    <property type="evidence" value="ECO:0007669"/>
    <property type="project" value="UniProtKB-KW"/>
</dbReference>
<dbReference type="Proteomes" id="UP000582646">
    <property type="component" value="Unassembled WGS sequence"/>
</dbReference>
<gene>
    <name evidence="5" type="ORF">HF999_04700</name>
</gene>
<reference evidence="5 6" key="1">
    <citation type="submission" date="2020-04" db="EMBL/GenBank/DDBJ databases">
        <title>MicrobeNet Type strains.</title>
        <authorList>
            <person name="Nicholson A.C."/>
        </authorList>
    </citation>
    <scope>NUCLEOTIDE SEQUENCE [LARGE SCALE GENOMIC DNA]</scope>
    <source>
        <strain evidence="5 6">DSM 44113</strain>
    </source>
</reference>
<proteinExistence type="inferred from homology"/>
<evidence type="ECO:0000313" key="6">
    <source>
        <dbReference type="Proteomes" id="UP000582646"/>
    </source>
</evidence>
<comment type="caution">
    <text evidence="5">The sequence shown here is derived from an EMBL/GenBank/DDBJ whole genome shotgun (WGS) entry which is preliminary data.</text>
</comment>
<protein>
    <recommendedName>
        <fullName evidence="3">Carboxylic ester hydrolase</fullName>
        <ecNumber evidence="3">3.1.1.-</ecNumber>
    </recommendedName>
</protein>
<organism evidence="5 6">
    <name type="scientific">Tsukamurella spumae</name>
    <dbReference type="NCBI Taxonomy" id="44753"/>
    <lineage>
        <taxon>Bacteria</taxon>
        <taxon>Bacillati</taxon>
        <taxon>Actinomycetota</taxon>
        <taxon>Actinomycetes</taxon>
        <taxon>Mycobacteriales</taxon>
        <taxon>Tsukamurellaceae</taxon>
        <taxon>Tsukamurella</taxon>
    </lineage>
</organism>
<dbReference type="Gene3D" id="3.40.50.1820">
    <property type="entry name" value="alpha/beta hydrolase"/>
    <property type="match status" value="1"/>
</dbReference>
<dbReference type="AlphaFoldDB" id="A0A846WXP8"/>